<dbReference type="EMBL" id="JAUHHV010000008">
    <property type="protein sequence ID" value="KAK1415203.1"/>
    <property type="molecule type" value="Genomic_DNA"/>
</dbReference>
<comment type="cofactor">
    <cofactor evidence="2 8">
        <name>a divalent metal cation</name>
        <dbReference type="ChEBI" id="CHEBI:60240"/>
    </cofactor>
</comment>
<dbReference type="InterPro" id="IPR003337">
    <property type="entry name" value="Trehalose_PPase"/>
</dbReference>
<dbReference type="CDD" id="cd01627">
    <property type="entry name" value="HAD_TPP"/>
    <property type="match status" value="1"/>
</dbReference>
<evidence type="ECO:0000313" key="10">
    <source>
        <dbReference type="Proteomes" id="UP001229421"/>
    </source>
</evidence>
<dbReference type="AlphaFoldDB" id="A0AAD8NNX1"/>
<dbReference type="SUPFAM" id="SSF56784">
    <property type="entry name" value="HAD-like"/>
    <property type="match status" value="1"/>
</dbReference>
<dbReference type="NCBIfam" id="TIGR00685">
    <property type="entry name" value="T6PP"/>
    <property type="match status" value="1"/>
</dbReference>
<dbReference type="EC" id="3.1.3.12" evidence="8"/>
<evidence type="ECO:0000256" key="5">
    <source>
        <dbReference type="ARBA" id="ARBA00022801"/>
    </source>
</evidence>
<comment type="caution">
    <text evidence="9">The sequence shown here is derived from an EMBL/GenBank/DDBJ whole genome shotgun (WGS) entry which is preliminary data.</text>
</comment>
<sequence>MRRIASRLYDAMGKKQGSYESESMSKSRNDQNYTFWLREHPSALTSFVEMIHMAKGKQIIVFLDYDGTLSPIVSDPERAFMSVQMREAVRSVSKCFPTAIISGRSREKVHDFVKLNSVYYSGSHGMDTIGPAPKKNSYDKNYQKKTYDNEGNEFIVFQPAQDFLPAIKKMLTEVKERTRKIPGVAIEDNRFCVSVHYRHVKEKDYERVEEEVKLMLANYPDFHFTRGKKVLEIRPSIEWNKGDALKYLLETLGFHDSGDVLPVYIGDDRTDEDAFKVLRERGDGYPIIVSSAPKETMALYSLQSPSEVQTFLTRLSMWGIENAATTHR</sequence>
<dbReference type="Pfam" id="PF02358">
    <property type="entry name" value="Trehalose_PPase"/>
    <property type="match status" value="1"/>
</dbReference>
<dbReference type="GO" id="GO:0005992">
    <property type="term" value="P:trehalose biosynthetic process"/>
    <property type="evidence" value="ECO:0007669"/>
    <property type="project" value="InterPro"/>
</dbReference>
<comment type="catalytic activity">
    <reaction evidence="1 8">
        <text>alpha,alpha-trehalose 6-phosphate + H2O = alpha,alpha-trehalose + phosphate</text>
        <dbReference type="Rhea" id="RHEA:23420"/>
        <dbReference type="ChEBI" id="CHEBI:15377"/>
        <dbReference type="ChEBI" id="CHEBI:16551"/>
        <dbReference type="ChEBI" id="CHEBI:43474"/>
        <dbReference type="ChEBI" id="CHEBI:58429"/>
        <dbReference type="EC" id="3.1.3.12"/>
    </reaction>
</comment>
<keyword evidence="5 8" id="KW-0378">Hydrolase</keyword>
<dbReference type="FunFam" id="3.40.50.1000:FF:000073">
    <property type="entry name" value="Trehalose 6-phosphate phosphatase"/>
    <property type="match status" value="1"/>
</dbReference>
<dbReference type="GO" id="GO:0004805">
    <property type="term" value="F:trehalose-phosphatase activity"/>
    <property type="evidence" value="ECO:0007669"/>
    <property type="project" value="UniProtKB-EC"/>
</dbReference>
<dbReference type="InterPro" id="IPR023214">
    <property type="entry name" value="HAD_sf"/>
</dbReference>
<dbReference type="Proteomes" id="UP001229421">
    <property type="component" value="Unassembled WGS sequence"/>
</dbReference>
<dbReference type="PANTHER" id="PTHR43768">
    <property type="entry name" value="TREHALOSE 6-PHOSPHATE PHOSPHATASE"/>
    <property type="match status" value="1"/>
</dbReference>
<comment type="function">
    <text evidence="7">Removes the phosphate from trehalose 6-phosphate to produce free trehalose. Trehalose accumulation in plant may improve abiotic stress tolerance.</text>
</comment>
<keyword evidence="6" id="KW-0346">Stress response</keyword>
<evidence type="ECO:0000256" key="4">
    <source>
        <dbReference type="ARBA" id="ARBA00008770"/>
    </source>
</evidence>
<evidence type="ECO:0000256" key="8">
    <source>
        <dbReference type="RuleBase" id="RU361117"/>
    </source>
</evidence>
<comment type="pathway">
    <text evidence="3 8">Glycan biosynthesis; trehalose biosynthesis.</text>
</comment>
<evidence type="ECO:0000313" key="9">
    <source>
        <dbReference type="EMBL" id="KAK1415203.1"/>
    </source>
</evidence>
<name>A0AAD8NNX1_TARER</name>
<dbReference type="NCBIfam" id="TIGR01484">
    <property type="entry name" value="HAD-SF-IIB"/>
    <property type="match status" value="1"/>
</dbReference>
<keyword evidence="10" id="KW-1185">Reference proteome</keyword>
<dbReference type="PANTHER" id="PTHR43768:SF30">
    <property type="entry name" value="TREHALOSE 6-PHOSPHATE PHOSPHATASE"/>
    <property type="match status" value="1"/>
</dbReference>
<evidence type="ECO:0000256" key="3">
    <source>
        <dbReference type="ARBA" id="ARBA00005199"/>
    </source>
</evidence>
<dbReference type="InterPro" id="IPR036412">
    <property type="entry name" value="HAD-like_sf"/>
</dbReference>
<evidence type="ECO:0000256" key="1">
    <source>
        <dbReference type="ARBA" id="ARBA00000500"/>
    </source>
</evidence>
<gene>
    <name evidence="9" type="ORF">QVD17_30976</name>
</gene>
<reference evidence="9" key="1">
    <citation type="journal article" date="2023" name="bioRxiv">
        <title>Improved chromosome-level genome assembly for marigold (Tagetes erecta).</title>
        <authorList>
            <person name="Jiang F."/>
            <person name="Yuan L."/>
            <person name="Wang S."/>
            <person name="Wang H."/>
            <person name="Xu D."/>
            <person name="Wang A."/>
            <person name="Fan W."/>
        </authorList>
    </citation>
    <scope>NUCLEOTIDE SEQUENCE</scope>
    <source>
        <strain evidence="9">WSJ</strain>
        <tissue evidence="9">Leaf</tissue>
    </source>
</reference>
<evidence type="ECO:0000256" key="2">
    <source>
        <dbReference type="ARBA" id="ARBA00001968"/>
    </source>
</evidence>
<dbReference type="InterPro" id="IPR044651">
    <property type="entry name" value="OTSB-like"/>
</dbReference>
<protein>
    <recommendedName>
        <fullName evidence="8">Trehalose 6-phosphate phosphatase</fullName>
        <ecNumber evidence="8">3.1.3.12</ecNumber>
    </recommendedName>
</protein>
<accession>A0AAD8NNX1</accession>
<dbReference type="InterPro" id="IPR006379">
    <property type="entry name" value="HAD-SF_hydro_IIB"/>
</dbReference>
<comment type="similarity">
    <text evidence="4 8">Belongs to the trehalose phosphatase family.</text>
</comment>
<organism evidence="9 10">
    <name type="scientific">Tagetes erecta</name>
    <name type="common">African marigold</name>
    <dbReference type="NCBI Taxonomy" id="13708"/>
    <lineage>
        <taxon>Eukaryota</taxon>
        <taxon>Viridiplantae</taxon>
        <taxon>Streptophyta</taxon>
        <taxon>Embryophyta</taxon>
        <taxon>Tracheophyta</taxon>
        <taxon>Spermatophyta</taxon>
        <taxon>Magnoliopsida</taxon>
        <taxon>eudicotyledons</taxon>
        <taxon>Gunneridae</taxon>
        <taxon>Pentapetalae</taxon>
        <taxon>asterids</taxon>
        <taxon>campanulids</taxon>
        <taxon>Asterales</taxon>
        <taxon>Asteraceae</taxon>
        <taxon>Asteroideae</taxon>
        <taxon>Heliantheae alliance</taxon>
        <taxon>Tageteae</taxon>
        <taxon>Tagetes</taxon>
    </lineage>
</organism>
<proteinExistence type="inferred from homology"/>
<evidence type="ECO:0000256" key="7">
    <source>
        <dbReference type="ARBA" id="ARBA00025274"/>
    </source>
</evidence>
<evidence type="ECO:0000256" key="6">
    <source>
        <dbReference type="ARBA" id="ARBA00023016"/>
    </source>
</evidence>
<dbReference type="Gene3D" id="3.40.50.1000">
    <property type="entry name" value="HAD superfamily/HAD-like"/>
    <property type="match status" value="2"/>
</dbReference>
<dbReference type="FunFam" id="3.30.70.1020:FF:000004">
    <property type="entry name" value="Trehalose 6-phosphate phosphatase"/>
    <property type="match status" value="1"/>
</dbReference>